<dbReference type="RefSeq" id="WP_271205097.1">
    <property type="nucleotide sequence ID" value="NZ_BSFK01000013.1"/>
</dbReference>
<dbReference type="Pfam" id="PF22381">
    <property type="entry name" value="Staph_reg_Sar_Rot"/>
    <property type="match status" value="1"/>
</dbReference>
<evidence type="ECO:0000313" key="8">
    <source>
        <dbReference type="Proteomes" id="UP001143364"/>
    </source>
</evidence>
<dbReference type="InterPro" id="IPR036390">
    <property type="entry name" value="WH_DNA-bd_sf"/>
</dbReference>
<organism evidence="7 8">
    <name type="scientific">Methylopila jiangsuensis</name>
    <dbReference type="NCBI Taxonomy" id="586230"/>
    <lineage>
        <taxon>Bacteria</taxon>
        <taxon>Pseudomonadati</taxon>
        <taxon>Pseudomonadota</taxon>
        <taxon>Alphaproteobacteria</taxon>
        <taxon>Hyphomicrobiales</taxon>
        <taxon>Methylopilaceae</taxon>
        <taxon>Methylopila</taxon>
    </lineage>
</organism>
<evidence type="ECO:0000313" key="7">
    <source>
        <dbReference type="EMBL" id="GLK77243.1"/>
    </source>
</evidence>
<dbReference type="SMART" id="SM00347">
    <property type="entry name" value="HTH_MARR"/>
    <property type="match status" value="1"/>
</dbReference>
<dbReference type="GO" id="GO:0003700">
    <property type="term" value="F:DNA-binding transcription factor activity"/>
    <property type="evidence" value="ECO:0007669"/>
    <property type="project" value="InterPro"/>
</dbReference>
<dbReference type="Gene3D" id="1.10.10.10">
    <property type="entry name" value="Winged helix-like DNA-binding domain superfamily/Winged helix DNA-binding domain"/>
    <property type="match status" value="1"/>
</dbReference>
<reference evidence="7" key="1">
    <citation type="journal article" date="2014" name="Int. J. Syst. Evol. Microbiol.">
        <title>Complete genome sequence of Corynebacterium casei LMG S-19264T (=DSM 44701T), isolated from a smear-ripened cheese.</title>
        <authorList>
            <consortium name="US DOE Joint Genome Institute (JGI-PGF)"/>
            <person name="Walter F."/>
            <person name="Albersmeier A."/>
            <person name="Kalinowski J."/>
            <person name="Ruckert C."/>
        </authorList>
    </citation>
    <scope>NUCLEOTIDE SEQUENCE</scope>
    <source>
        <strain evidence="7">VKM B-2555</strain>
    </source>
</reference>
<evidence type="ECO:0000256" key="1">
    <source>
        <dbReference type="ARBA" id="ARBA00004496"/>
    </source>
</evidence>
<proteinExistence type="predicted"/>
<dbReference type="GO" id="GO:0003677">
    <property type="term" value="F:DNA binding"/>
    <property type="evidence" value="ECO:0007669"/>
    <property type="project" value="UniProtKB-KW"/>
</dbReference>
<sequence length="147" mass="16012">MTDAAPRLDQMLCFALYSANGAMNRAYKPALDALGLTYPQYVTLVALWERDGRTVGQLGEALFLESNTLTPLLKRMEAAGLVRRQRDPEDERQVRVFLTDDGRAMQARAADVPTRMLKALGCDAEAIAALATEVTAARDRVVGAKAA</sequence>
<dbReference type="Proteomes" id="UP001143364">
    <property type="component" value="Unassembled WGS sequence"/>
</dbReference>
<dbReference type="SUPFAM" id="SSF46785">
    <property type="entry name" value="Winged helix' DNA-binding domain"/>
    <property type="match status" value="1"/>
</dbReference>
<dbReference type="EMBL" id="BSFK01000013">
    <property type="protein sequence ID" value="GLK77243.1"/>
    <property type="molecule type" value="Genomic_DNA"/>
</dbReference>
<accession>A0A9W6JKK6</accession>
<evidence type="ECO:0000259" key="6">
    <source>
        <dbReference type="PROSITE" id="PS50995"/>
    </source>
</evidence>
<name>A0A9W6JKK6_9HYPH</name>
<dbReference type="GO" id="GO:0006950">
    <property type="term" value="P:response to stress"/>
    <property type="evidence" value="ECO:0007669"/>
    <property type="project" value="TreeGrafter"/>
</dbReference>
<gene>
    <name evidence="7" type="ORF">GCM10008171_24970</name>
</gene>
<evidence type="ECO:0000256" key="3">
    <source>
        <dbReference type="ARBA" id="ARBA00023015"/>
    </source>
</evidence>
<protein>
    <submittedName>
        <fullName evidence="7">MarR family transcriptional regulator</fullName>
    </submittedName>
</protein>
<evidence type="ECO:0000256" key="5">
    <source>
        <dbReference type="ARBA" id="ARBA00023163"/>
    </source>
</evidence>
<evidence type="ECO:0000256" key="2">
    <source>
        <dbReference type="ARBA" id="ARBA00022490"/>
    </source>
</evidence>
<dbReference type="InterPro" id="IPR039422">
    <property type="entry name" value="MarR/SlyA-like"/>
</dbReference>
<keyword evidence="8" id="KW-1185">Reference proteome</keyword>
<comment type="caution">
    <text evidence="7">The sequence shown here is derived from an EMBL/GenBank/DDBJ whole genome shotgun (WGS) entry which is preliminary data.</text>
</comment>
<dbReference type="PANTHER" id="PTHR33164">
    <property type="entry name" value="TRANSCRIPTIONAL REGULATOR, MARR FAMILY"/>
    <property type="match status" value="1"/>
</dbReference>
<keyword evidence="4" id="KW-0238">DNA-binding</keyword>
<dbReference type="InterPro" id="IPR055166">
    <property type="entry name" value="Transc_reg_Sar_Rot_HTH"/>
</dbReference>
<reference evidence="7" key="2">
    <citation type="submission" date="2023-01" db="EMBL/GenBank/DDBJ databases">
        <authorList>
            <person name="Sun Q."/>
            <person name="Evtushenko L."/>
        </authorList>
    </citation>
    <scope>NUCLEOTIDE SEQUENCE</scope>
    <source>
        <strain evidence="7">VKM B-2555</strain>
    </source>
</reference>
<dbReference type="PANTHER" id="PTHR33164:SF5">
    <property type="entry name" value="ORGANIC HYDROPEROXIDE RESISTANCE TRANSCRIPTIONAL REGULATOR"/>
    <property type="match status" value="1"/>
</dbReference>
<dbReference type="GO" id="GO:0005737">
    <property type="term" value="C:cytoplasm"/>
    <property type="evidence" value="ECO:0007669"/>
    <property type="project" value="UniProtKB-SubCell"/>
</dbReference>
<dbReference type="InterPro" id="IPR036388">
    <property type="entry name" value="WH-like_DNA-bd_sf"/>
</dbReference>
<comment type="subcellular location">
    <subcellularLocation>
        <location evidence="1">Cytoplasm</location>
    </subcellularLocation>
</comment>
<keyword evidence="2" id="KW-0963">Cytoplasm</keyword>
<dbReference type="PRINTS" id="PR00598">
    <property type="entry name" value="HTHMARR"/>
</dbReference>
<dbReference type="FunFam" id="1.10.10.10:FF:000163">
    <property type="entry name" value="MarR family transcriptional regulator"/>
    <property type="match status" value="1"/>
</dbReference>
<dbReference type="AlphaFoldDB" id="A0A9W6JKK6"/>
<keyword evidence="5" id="KW-0804">Transcription</keyword>
<dbReference type="InterPro" id="IPR000835">
    <property type="entry name" value="HTH_MarR-typ"/>
</dbReference>
<keyword evidence="3" id="KW-0805">Transcription regulation</keyword>
<feature type="domain" description="HTH marR-type" evidence="6">
    <location>
        <begin position="9"/>
        <end position="147"/>
    </location>
</feature>
<dbReference type="PROSITE" id="PS50995">
    <property type="entry name" value="HTH_MARR_2"/>
    <property type="match status" value="1"/>
</dbReference>
<evidence type="ECO:0000256" key="4">
    <source>
        <dbReference type="ARBA" id="ARBA00023125"/>
    </source>
</evidence>